<dbReference type="InterPro" id="IPR036515">
    <property type="entry name" value="Transposase_17_sf"/>
</dbReference>
<evidence type="ECO:0000313" key="1">
    <source>
        <dbReference type="EMBL" id="MQX51977.1"/>
    </source>
</evidence>
<protein>
    <submittedName>
        <fullName evidence="1">Addiction module toxin RelE</fullName>
    </submittedName>
</protein>
<organism evidence="1 2">
    <name type="scientific">Alcanivorax sediminis</name>
    <dbReference type="NCBI Taxonomy" id="2663008"/>
    <lineage>
        <taxon>Bacteria</taxon>
        <taxon>Pseudomonadati</taxon>
        <taxon>Pseudomonadota</taxon>
        <taxon>Gammaproteobacteria</taxon>
        <taxon>Oceanospirillales</taxon>
        <taxon>Alcanivoracaceae</taxon>
        <taxon>Alcanivorax</taxon>
    </lineage>
</organism>
<dbReference type="GO" id="GO:0004803">
    <property type="term" value="F:transposase activity"/>
    <property type="evidence" value="ECO:0007669"/>
    <property type="project" value="InterPro"/>
</dbReference>
<dbReference type="GO" id="GO:0003677">
    <property type="term" value="F:DNA binding"/>
    <property type="evidence" value="ECO:0007669"/>
    <property type="project" value="InterPro"/>
</dbReference>
<dbReference type="GO" id="GO:0006313">
    <property type="term" value="P:DNA transposition"/>
    <property type="evidence" value="ECO:0007669"/>
    <property type="project" value="InterPro"/>
</dbReference>
<dbReference type="EMBL" id="WIRE01000001">
    <property type="protein sequence ID" value="MQX51977.1"/>
    <property type="molecule type" value="Genomic_DNA"/>
</dbReference>
<dbReference type="PANTHER" id="PTHR34322">
    <property type="entry name" value="TRANSPOSASE, Y1_TNP DOMAIN-CONTAINING"/>
    <property type="match status" value="1"/>
</dbReference>
<dbReference type="PANTHER" id="PTHR34322:SF2">
    <property type="entry name" value="TRANSPOSASE IS200-LIKE DOMAIN-CONTAINING PROTEIN"/>
    <property type="match status" value="1"/>
</dbReference>
<reference evidence="1 2" key="1">
    <citation type="submission" date="2019-10" db="EMBL/GenBank/DDBJ databases">
        <title>Alcanivorax sp.PA15-N-34 draft genome sequence.</title>
        <authorList>
            <person name="Liao X."/>
            <person name="Shao Z."/>
        </authorList>
    </citation>
    <scope>NUCLEOTIDE SEQUENCE [LARGE SCALE GENOMIC DNA]</scope>
    <source>
        <strain evidence="1 2">PA15-N-34</strain>
    </source>
</reference>
<keyword evidence="2" id="KW-1185">Reference proteome</keyword>
<proteinExistence type="predicted"/>
<comment type="caution">
    <text evidence="1">The sequence shown here is derived from an EMBL/GenBank/DDBJ whole genome shotgun (WGS) entry which is preliminary data.</text>
</comment>
<dbReference type="RefSeq" id="WP_153498735.1">
    <property type="nucleotide sequence ID" value="NZ_WIRE01000001.1"/>
</dbReference>
<dbReference type="Proteomes" id="UP000469421">
    <property type="component" value="Unassembled WGS sequence"/>
</dbReference>
<evidence type="ECO:0000313" key="2">
    <source>
        <dbReference type="Proteomes" id="UP000469421"/>
    </source>
</evidence>
<accession>A0A6N7LP97</accession>
<sequence length="197" mass="21933">MGGLTPVPGCGHVFQGRYSSVLVEKQAYLLELARYIVLNPVRARMVHTAEEWPWSSYRGAIGLQALPEGVSTDWILASFGESRGEAIQAYKQFVQEGKDQPSPWEDLKNQVYLGSDAFVEQMVSKLDEQERLSEVPVIQRRRVAQSLSELAEMAPDRNSAIIAAHGSGAYSMKEIGDYFGLHYSRVSRIVRGARGKT</sequence>
<dbReference type="Gene3D" id="3.30.70.1290">
    <property type="entry name" value="Transposase IS200-like"/>
    <property type="match status" value="1"/>
</dbReference>
<gene>
    <name evidence="1" type="ORF">GFN93_01865</name>
</gene>
<name>A0A6N7LP97_9GAMM</name>
<dbReference type="AlphaFoldDB" id="A0A6N7LP97"/>